<gene>
    <name evidence="1" type="ORF">ElyMa_006374400</name>
</gene>
<name>A0AAV4HPR1_9GAST</name>
<evidence type="ECO:0000313" key="2">
    <source>
        <dbReference type="Proteomes" id="UP000762676"/>
    </source>
</evidence>
<evidence type="ECO:0000313" key="1">
    <source>
        <dbReference type="EMBL" id="GFR99445.1"/>
    </source>
</evidence>
<comment type="caution">
    <text evidence="1">The sequence shown here is derived from an EMBL/GenBank/DDBJ whole genome shotgun (WGS) entry which is preliminary data.</text>
</comment>
<dbReference type="EMBL" id="BMAT01012805">
    <property type="protein sequence ID" value="GFR99445.1"/>
    <property type="molecule type" value="Genomic_DNA"/>
</dbReference>
<sequence>MRHINQCRTHFGVRVHFFHSRRKKNLAATLVQLFYIVMESSGVAYKIFSWAKLQWINKDAGNNQIGLLQSHINKLHMAFMQITHSGYKSDNFTSQTGIPQTFT</sequence>
<dbReference type="Proteomes" id="UP000762676">
    <property type="component" value="Unassembled WGS sequence"/>
</dbReference>
<protein>
    <submittedName>
        <fullName evidence="1">Uncharacterized protein</fullName>
    </submittedName>
</protein>
<organism evidence="1 2">
    <name type="scientific">Elysia marginata</name>
    <dbReference type="NCBI Taxonomy" id="1093978"/>
    <lineage>
        <taxon>Eukaryota</taxon>
        <taxon>Metazoa</taxon>
        <taxon>Spiralia</taxon>
        <taxon>Lophotrochozoa</taxon>
        <taxon>Mollusca</taxon>
        <taxon>Gastropoda</taxon>
        <taxon>Heterobranchia</taxon>
        <taxon>Euthyneura</taxon>
        <taxon>Panpulmonata</taxon>
        <taxon>Sacoglossa</taxon>
        <taxon>Placobranchoidea</taxon>
        <taxon>Plakobranchidae</taxon>
        <taxon>Elysia</taxon>
    </lineage>
</organism>
<reference evidence="1 2" key="1">
    <citation type="journal article" date="2021" name="Elife">
        <title>Chloroplast acquisition without the gene transfer in kleptoplastic sea slugs, Plakobranchus ocellatus.</title>
        <authorList>
            <person name="Maeda T."/>
            <person name="Takahashi S."/>
            <person name="Yoshida T."/>
            <person name="Shimamura S."/>
            <person name="Takaki Y."/>
            <person name="Nagai Y."/>
            <person name="Toyoda A."/>
            <person name="Suzuki Y."/>
            <person name="Arimoto A."/>
            <person name="Ishii H."/>
            <person name="Satoh N."/>
            <person name="Nishiyama T."/>
            <person name="Hasebe M."/>
            <person name="Maruyama T."/>
            <person name="Minagawa J."/>
            <person name="Obokata J."/>
            <person name="Shigenobu S."/>
        </authorList>
    </citation>
    <scope>NUCLEOTIDE SEQUENCE [LARGE SCALE GENOMIC DNA]</scope>
</reference>
<accession>A0AAV4HPR1</accession>
<proteinExistence type="predicted"/>
<dbReference type="AlphaFoldDB" id="A0AAV4HPR1"/>
<keyword evidence="2" id="KW-1185">Reference proteome</keyword>